<dbReference type="Proteomes" id="UP000504618">
    <property type="component" value="Unplaced"/>
</dbReference>
<dbReference type="PANTHER" id="PTHR33053:SF25">
    <property type="entry name" value="TRANSPOSASE DOMAIN-CONTAINING PROTEIN"/>
    <property type="match status" value="1"/>
</dbReference>
<proteinExistence type="predicted"/>
<evidence type="ECO:0000313" key="1">
    <source>
        <dbReference type="Proteomes" id="UP000504618"/>
    </source>
</evidence>
<dbReference type="OrthoDB" id="7699050at2759"/>
<evidence type="ECO:0000313" key="5">
    <source>
        <dbReference type="RefSeq" id="XP_024872531.1"/>
    </source>
</evidence>
<protein>
    <submittedName>
        <fullName evidence="2 3">Uncharacterized protein LOC112455065 isoform X1</fullName>
    </submittedName>
</protein>
<accession>A0A6J1PRY7</accession>
<dbReference type="PANTHER" id="PTHR33053">
    <property type="entry name" value="PROTEIN, PUTATIVE-RELATED"/>
    <property type="match status" value="1"/>
</dbReference>
<dbReference type="RefSeq" id="XP_024872531.1">
    <property type="nucleotide sequence ID" value="XM_025016763.1"/>
</dbReference>
<dbReference type="RefSeq" id="XP_024872529.1">
    <property type="nucleotide sequence ID" value="XM_025016761.1"/>
</dbReference>
<dbReference type="RefSeq" id="XP_024872530.1">
    <property type="nucleotide sequence ID" value="XM_025016762.1"/>
</dbReference>
<evidence type="ECO:0000313" key="4">
    <source>
        <dbReference type="RefSeq" id="XP_024872530.1"/>
    </source>
</evidence>
<evidence type="ECO:0000313" key="3">
    <source>
        <dbReference type="RefSeq" id="XP_024872529.1"/>
    </source>
</evidence>
<keyword evidence="1" id="KW-1185">Reference proteome</keyword>
<evidence type="ECO:0000313" key="2">
    <source>
        <dbReference type="RefSeq" id="XP_024872528.1"/>
    </source>
</evidence>
<dbReference type="AlphaFoldDB" id="A0A6J1PRY7"/>
<dbReference type="GeneID" id="112455065"/>
<name>A0A6J1PRY7_9HYME</name>
<sequence length="697" mass="80948">MNWTTRKVFKNLSSRQQYNRLRLRRAFHLSAGKTHLKDQNRSNNSLTYSCEQNLRSSETEETSLDFPSQTPSAHDDVVEEIVHEDSQLCSQHQNVEIDCFQNCLRQCCLDMNINHVQTTAILRVLRMHKCFQNLPKDSRSFLQTSRDRINFVPIGSGVYWHIGFVKLLEKHLSFYDADEIPPVLEIELSTDGLSLSRNNPMQYWPLQYRVINIPYFKPVIIGVYKGLEKPCDVHKFFENLVDEVKSANRLGGILIHNRRIPIVFKNFVADAPARALVLNHYGHNSGNPCSKCKVNGFRHENRMVYLGINHEKRTNEQYISCLDEDHQKGKSPLQDLGIPIVTRVPFEIMHLVYAGVASRLLSAWYDGKFGYAAKLPSSALNEMSSRYEELNKFCPNEFARRPRSLAKFSKFKATELRHFLLYAAPIISFGILSDEFYLHLLLLNVAMRIVTSIKCSKSKRQLKTAEKCLQRFVKYAEHLYTATFVSYNVHGLQHLVDDVKELGHLENCSAFVYENNMPFFKKNIRNHPRPLEQFANRLREKNYIQHVPERNLENHRLSAKHSNGPIPEYMENTNVIQYKNYQSNEFNFALDDCNSFCKIRDNSICRIRNILTQNKNVFFVVQSFQNVTNFYELPIQSSTVGVYKCKELSKDLQLISTNYVTAKCYSMPSWSGSFSSTKKSEKNNDEYIVSTLLHYIN</sequence>
<organism evidence="1 3">
    <name type="scientific">Temnothorax curvispinosus</name>
    <dbReference type="NCBI Taxonomy" id="300111"/>
    <lineage>
        <taxon>Eukaryota</taxon>
        <taxon>Metazoa</taxon>
        <taxon>Ecdysozoa</taxon>
        <taxon>Arthropoda</taxon>
        <taxon>Hexapoda</taxon>
        <taxon>Insecta</taxon>
        <taxon>Pterygota</taxon>
        <taxon>Neoptera</taxon>
        <taxon>Endopterygota</taxon>
        <taxon>Hymenoptera</taxon>
        <taxon>Apocrita</taxon>
        <taxon>Aculeata</taxon>
        <taxon>Formicoidea</taxon>
        <taxon>Formicidae</taxon>
        <taxon>Myrmicinae</taxon>
        <taxon>Temnothorax</taxon>
    </lineage>
</organism>
<dbReference type="RefSeq" id="XP_024872528.1">
    <property type="nucleotide sequence ID" value="XM_025016760.1"/>
</dbReference>
<reference evidence="2 3" key="1">
    <citation type="submission" date="2025-04" db="UniProtKB">
        <authorList>
            <consortium name="RefSeq"/>
        </authorList>
    </citation>
    <scope>IDENTIFICATION</scope>
    <source>
        <tissue evidence="2 3">Whole body</tissue>
    </source>
</reference>
<gene>
    <name evidence="2 3 4 5" type="primary">LOC112455065</name>
</gene>